<feature type="region of interest" description="Disordered" evidence="1">
    <location>
        <begin position="424"/>
        <end position="450"/>
    </location>
</feature>
<accession>A0A1B9GKP3</accession>
<gene>
    <name evidence="2" type="ORF">I316_06722</name>
</gene>
<dbReference type="EMBL" id="KV700133">
    <property type="protein sequence ID" value="OCF31523.1"/>
    <property type="molecule type" value="Genomic_DNA"/>
</dbReference>
<feature type="compositionally biased region" description="Low complexity" evidence="1">
    <location>
        <begin position="240"/>
        <end position="253"/>
    </location>
</feature>
<feature type="region of interest" description="Disordered" evidence="1">
    <location>
        <begin position="222"/>
        <end position="261"/>
    </location>
</feature>
<sequence length="709" mass="76177">MNEAGPSGFGSTMPPLTSTSNTASLSVPIESQTFQSAFHDLLLSSNSKNLSLTHLHPFASQSNELGLEGLVSGKGKGRIRQDGDESERLRSLRHSLSKTRQLLSAHQLASGQTGDIADAGRLVRGLREVTTHQSVLLNSSTPLLIPSTSPTGAFSQAQSPSSTQASLFASPLQLLSPITLLQSLSTSLGLQAFIEDSQFGLLKSSLAIAGNRVVVDVDLETDTPVGGEDEDVEDDVQAGSTSTPLPSAALSSSKEADKERGKVRLSKLVANHVTASGGTGKSEAITNILKLQIEKYLQLWNGHPASTDQDQAGLANRWEMVHEKEECLQGLRNVLAELKVIDDLAEQGGALDMFELVESGIENFEKLKSGQGNVRVYPAAQTTIFPTFQLLPSSPSTTTPDINNRSSSSFNRLFRIRPARANEEVSTPFSDHSIADSGLGDGGDRDQSMDERWTDGDWVLEVVNDSLGAEPWTRAGLIIRRNWLSGEDDGALSEGIRVENVLYHPFGPTGYLPPQAQPFPYTSTFVHTSPFISSADALETTAVRREQHWSIAQPGPQAFVLDKVGVPRSVDGLTKLIKALRRQVVLNSFFTEVFVASHLKAETLDVEDEDESIDDLLDGPQKTIPVAAILHQSSMDVSIPLLDSKGASKNVQLVLRYDDDAHAEGYVKVDLDGGASQVSGGSVEEVIKSRADRSLVSLVEEVIAASTSP</sequence>
<reference evidence="2 3" key="1">
    <citation type="submission" date="2013-07" db="EMBL/GenBank/DDBJ databases">
        <title>The Genome Sequence of Cryptococcus heveanensis BCC8398.</title>
        <authorList>
            <consortium name="The Broad Institute Genome Sequencing Platform"/>
            <person name="Cuomo C."/>
            <person name="Litvintseva A."/>
            <person name="Chen Y."/>
            <person name="Heitman J."/>
            <person name="Sun S."/>
            <person name="Springer D."/>
            <person name="Dromer F."/>
            <person name="Young S.K."/>
            <person name="Zeng Q."/>
            <person name="Gargeya S."/>
            <person name="Fitzgerald M."/>
            <person name="Abouelleil A."/>
            <person name="Alvarado L."/>
            <person name="Berlin A.M."/>
            <person name="Chapman S.B."/>
            <person name="Dewar J."/>
            <person name="Goldberg J."/>
            <person name="Griggs A."/>
            <person name="Gujja S."/>
            <person name="Hansen M."/>
            <person name="Howarth C."/>
            <person name="Imamovic A."/>
            <person name="Larimer J."/>
            <person name="McCowan C."/>
            <person name="Murphy C."/>
            <person name="Pearson M."/>
            <person name="Priest M."/>
            <person name="Roberts A."/>
            <person name="Saif S."/>
            <person name="Shea T."/>
            <person name="Sykes S."/>
            <person name="Wortman J."/>
            <person name="Nusbaum C."/>
            <person name="Birren B."/>
        </authorList>
    </citation>
    <scope>NUCLEOTIDE SEQUENCE [LARGE SCALE GENOMIC DNA]</scope>
    <source>
        <strain evidence="2 3">BCC8398</strain>
    </source>
</reference>
<dbReference type="Proteomes" id="UP000092666">
    <property type="component" value="Unassembled WGS sequence"/>
</dbReference>
<reference evidence="3" key="2">
    <citation type="submission" date="2013-12" db="EMBL/GenBank/DDBJ databases">
        <title>Evolution of pathogenesis and genome organization in the Tremellales.</title>
        <authorList>
            <person name="Cuomo C."/>
            <person name="Litvintseva A."/>
            <person name="Heitman J."/>
            <person name="Chen Y."/>
            <person name="Sun S."/>
            <person name="Springer D."/>
            <person name="Dromer F."/>
            <person name="Young S."/>
            <person name="Zeng Q."/>
            <person name="Chapman S."/>
            <person name="Gujja S."/>
            <person name="Saif S."/>
            <person name="Birren B."/>
        </authorList>
    </citation>
    <scope>NUCLEOTIDE SEQUENCE [LARGE SCALE GENOMIC DNA]</scope>
    <source>
        <strain evidence="3">BCC8398</strain>
    </source>
</reference>
<feature type="compositionally biased region" description="Polar residues" evidence="1">
    <location>
        <begin position="14"/>
        <end position="23"/>
    </location>
</feature>
<organism evidence="2 3">
    <name type="scientific">Kwoniella heveanensis BCC8398</name>
    <dbReference type="NCBI Taxonomy" id="1296120"/>
    <lineage>
        <taxon>Eukaryota</taxon>
        <taxon>Fungi</taxon>
        <taxon>Dikarya</taxon>
        <taxon>Basidiomycota</taxon>
        <taxon>Agaricomycotina</taxon>
        <taxon>Tremellomycetes</taxon>
        <taxon>Tremellales</taxon>
        <taxon>Cryptococcaceae</taxon>
        <taxon>Kwoniella</taxon>
    </lineage>
</organism>
<dbReference type="AlphaFoldDB" id="A0A1B9GKP3"/>
<evidence type="ECO:0000313" key="2">
    <source>
        <dbReference type="EMBL" id="OCF31523.1"/>
    </source>
</evidence>
<dbReference type="OrthoDB" id="2564972at2759"/>
<name>A0A1B9GKP3_9TREE</name>
<feature type="compositionally biased region" description="Acidic residues" evidence="1">
    <location>
        <begin position="222"/>
        <end position="236"/>
    </location>
</feature>
<protein>
    <submittedName>
        <fullName evidence="2">Uncharacterized protein</fullName>
    </submittedName>
</protein>
<keyword evidence="3" id="KW-1185">Reference proteome</keyword>
<feature type="region of interest" description="Disordered" evidence="1">
    <location>
        <begin position="1"/>
        <end position="23"/>
    </location>
</feature>
<evidence type="ECO:0000313" key="3">
    <source>
        <dbReference type="Proteomes" id="UP000092666"/>
    </source>
</evidence>
<proteinExistence type="predicted"/>
<evidence type="ECO:0000256" key="1">
    <source>
        <dbReference type="SAM" id="MobiDB-lite"/>
    </source>
</evidence>